<dbReference type="EMBL" id="BSXS01015045">
    <property type="protein sequence ID" value="GMF06318.1"/>
    <property type="molecule type" value="Genomic_DNA"/>
</dbReference>
<reference evidence="1" key="1">
    <citation type="submission" date="2023-04" db="EMBL/GenBank/DDBJ databases">
        <title>Ambrosiozyma monospora NBRC 10751.</title>
        <authorList>
            <person name="Ichikawa N."/>
            <person name="Sato H."/>
            <person name="Tonouchi N."/>
        </authorList>
    </citation>
    <scope>NUCLEOTIDE SEQUENCE</scope>
    <source>
        <strain evidence="1">NBRC 10751</strain>
    </source>
</reference>
<proteinExistence type="predicted"/>
<sequence length="165" mass="19672">MADMMAKQIKLIRLMNDTNCNLSAAFNKYTESLDAQVETTPNDENGVQMTPKTLLFMENSIKSTYQMYSEKTSVQKIIIEDEISKFVINMNIRTEDINMMISVIKLKFKRLLKKRSGYLEHEYKVEELFRICEYLKYQQEFVKLLFFKFHLFVVRVKRSLMSIFD</sequence>
<keyword evidence="2" id="KW-1185">Reference proteome</keyword>
<comment type="caution">
    <text evidence="1">The sequence shown here is derived from an EMBL/GenBank/DDBJ whole genome shotgun (WGS) entry which is preliminary data.</text>
</comment>
<evidence type="ECO:0000313" key="2">
    <source>
        <dbReference type="Proteomes" id="UP001165064"/>
    </source>
</evidence>
<organism evidence="1 2">
    <name type="scientific">Ambrosiozyma monospora</name>
    <name type="common">Yeast</name>
    <name type="synonym">Endomycopsis monosporus</name>
    <dbReference type="NCBI Taxonomy" id="43982"/>
    <lineage>
        <taxon>Eukaryota</taxon>
        <taxon>Fungi</taxon>
        <taxon>Dikarya</taxon>
        <taxon>Ascomycota</taxon>
        <taxon>Saccharomycotina</taxon>
        <taxon>Pichiomycetes</taxon>
        <taxon>Pichiales</taxon>
        <taxon>Pichiaceae</taxon>
        <taxon>Ambrosiozyma</taxon>
    </lineage>
</organism>
<evidence type="ECO:0000313" key="1">
    <source>
        <dbReference type="EMBL" id="GMF06318.1"/>
    </source>
</evidence>
<dbReference type="Proteomes" id="UP001165064">
    <property type="component" value="Unassembled WGS sequence"/>
</dbReference>
<name>A0ACB5UBB6_AMBMO</name>
<protein>
    <submittedName>
        <fullName evidence="1">Unnamed protein product</fullName>
    </submittedName>
</protein>
<accession>A0ACB5UBB6</accession>
<gene>
    <name evidence="1" type="ORF">Amon02_001264500</name>
</gene>